<feature type="compositionally biased region" description="Polar residues" evidence="1">
    <location>
        <begin position="28"/>
        <end position="38"/>
    </location>
</feature>
<dbReference type="InParanoid" id="K0KV23"/>
<keyword evidence="4" id="KW-1185">Reference proteome</keyword>
<proteinExistence type="predicted"/>
<dbReference type="Proteomes" id="UP000009328">
    <property type="component" value="Unassembled WGS sequence"/>
</dbReference>
<evidence type="ECO:0000313" key="4">
    <source>
        <dbReference type="Proteomes" id="UP000009328"/>
    </source>
</evidence>
<evidence type="ECO:0000256" key="1">
    <source>
        <dbReference type="SAM" id="MobiDB-lite"/>
    </source>
</evidence>
<evidence type="ECO:0000313" key="3">
    <source>
        <dbReference type="EMBL" id="CCH45752.1"/>
    </source>
</evidence>
<feature type="compositionally biased region" description="Polar residues" evidence="1">
    <location>
        <begin position="55"/>
        <end position="68"/>
    </location>
</feature>
<accession>K0KV23</accession>
<evidence type="ECO:0000256" key="2">
    <source>
        <dbReference type="SAM" id="Phobius"/>
    </source>
</evidence>
<dbReference type="HOGENOM" id="CLU_467855_0_0_1"/>
<feature type="transmembrane region" description="Helical" evidence="2">
    <location>
        <begin position="507"/>
        <end position="534"/>
    </location>
</feature>
<feature type="region of interest" description="Disordered" evidence="1">
    <location>
        <begin position="211"/>
        <end position="231"/>
    </location>
</feature>
<comment type="caution">
    <text evidence="3">The sequence shown here is derived from an EMBL/GenBank/DDBJ whole genome shotgun (WGS) entry which is preliminary data.</text>
</comment>
<keyword evidence="2" id="KW-0472">Membrane</keyword>
<feature type="compositionally biased region" description="Low complexity" evidence="1">
    <location>
        <begin position="79"/>
        <end position="90"/>
    </location>
</feature>
<feature type="region of interest" description="Disordered" evidence="1">
    <location>
        <begin position="18"/>
        <end position="97"/>
    </location>
</feature>
<gene>
    <name evidence="3" type="ORF">BN7_5338</name>
</gene>
<keyword evidence="2" id="KW-1133">Transmembrane helix</keyword>
<sequence length="583" mass="65691">MDPFMLNGGSIENQFFRTAQSSQASQSLVSTPNPTDKSSFTKKPYIKPTRIDFSPPNSASTYGSSSMTKLKRSHTIVDPSPSSSSKPSSSLTSKFKQRARSHYITGNLHNNNNLSQFDVGHIDPNSNFKLNDQQLSPNFFENQATFLSPSPRQDDEFNTAQDEIFQQEPEREQNLNNLDDVVSQIFTDEKDGKLEGDPSANAQSEYFEAFGDNQEFGDKEKEDKEVKYKQKDFKDDGDEEYEDSFEIDDETGDKKFKTTFVSKLTNAKYLTCSILLVVLLCVCLVLNSFPLFTCHHTNSICFPQLTIQLTDKSPAAKNALLTVREALKVITYLAIDFGDNTSELDMINTRLDSYYQNKVIDTFSVNTIFHLNYLGYCREGYRHGKNFCMRSYGLDLLSVFVRDAGVQLGELTKTNVDIMGDSFAIAYELAISGFNEFSNNEQHESVEYINYAILLQKLSKGLGFLTVSQFSVNCALLLGSLLLVLFKNTSIGKKMKLSTTHRVRKWLAALMVSLSFINLLIGFLMCSLTFEFILRLSEIGQSVGIANVNRALGFSFIWISFVLQIFNTSFIVCLANGLRKNVY</sequence>
<feature type="transmembrane region" description="Helical" evidence="2">
    <location>
        <begin position="554"/>
        <end position="578"/>
    </location>
</feature>
<dbReference type="AlphaFoldDB" id="K0KV23"/>
<keyword evidence="2" id="KW-0812">Transmembrane</keyword>
<organism evidence="3 4">
    <name type="scientific">Wickerhamomyces ciferrii (strain ATCC 14091 / BCRC 22168 / CBS 111 / JCM 3599 / NBRC 0793 / NRRL Y-1031 F-60-10)</name>
    <name type="common">Yeast</name>
    <name type="synonym">Pichia ciferrii</name>
    <dbReference type="NCBI Taxonomy" id="1206466"/>
    <lineage>
        <taxon>Eukaryota</taxon>
        <taxon>Fungi</taxon>
        <taxon>Dikarya</taxon>
        <taxon>Ascomycota</taxon>
        <taxon>Saccharomycotina</taxon>
        <taxon>Saccharomycetes</taxon>
        <taxon>Phaffomycetales</taxon>
        <taxon>Wickerhamomycetaceae</taxon>
        <taxon>Wickerhamomyces</taxon>
    </lineage>
</organism>
<name>K0KV23_WICCF</name>
<dbReference type="EMBL" id="CAIF01000208">
    <property type="protein sequence ID" value="CCH45752.1"/>
    <property type="molecule type" value="Genomic_DNA"/>
</dbReference>
<feature type="transmembrane region" description="Helical" evidence="2">
    <location>
        <begin position="462"/>
        <end position="486"/>
    </location>
</feature>
<dbReference type="eggNOG" id="ENOG502QW7F">
    <property type="taxonomic scope" value="Eukaryota"/>
</dbReference>
<feature type="compositionally biased region" description="Basic and acidic residues" evidence="1">
    <location>
        <begin position="216"/>
        <end position="231"/>
    </location>
</feature>
<protein>
    <submittedName>
        <fullName evidence="3">Spore membrane assembly protein 2</fullName>
    </submittedName>
</protein>
<reference evidence="3 4" key="1">
    <citation type="journal article" date="2012" name="Eukaryot. Cell">
        <title>Draft genome sequence of Wickerhamomyces ciferrii NRRL Y-1031 F-60-10.</title>
        <authorList>
            <person name="Schneider J."/>
            <person name="Andrea H."/>
            <person name="Blom J."/>
            <person name="Jaenicke S."/>
            <person name="Ruckert C."/>
            <person name="Schorsch C."/>
            <person name="Szczepanowski R."/>
            <person name="Farwick M."/>
            <person name="Goesmann A."/>
            <person name="Puhler A."/>
            <person name="Schaffer S."/>
            <person name="Tauch A."/>
            <person name="Kohler T."/>
            <person name="Brinkrolf K."/>
        </authorList>
    </citation>
    <scope>NUCLEOTIDE SEQUENCE [LARGE SCALE GENOMIC DNA]</scope>
    <source>
        <strain evidence="4">ATCC 14091 / BCRC 22168 / CBS 111 / JCM 3599 / NBRC 0793 / NRRL Y-1031 F-60-10</strain>
    </source>
</reference>